<evidence type="ECO:0000313" key="3">
    <source>
        <dbReference type="Proteomes" id="UP000320431"/>
    </source>
</evidence>
<name>A0A508BCB7_9GAMM</name>
<accession>A0A508BCB7</accession>
<evidence type="ECO:0000313" key="2">
    <source>
        <dbReference type="EMBL" id="KAB8198671.1"/>
    </source>
</evidence>
<dbReference type="EMBL" id="VICD02000006">
    <property type="protein sequence ID" value="KAB8198671.1"/>
    <property type="molecule type" value="Genomic_DNA"/>
</dbReference>
<feature type="compositionally biased region" description="Basic and acidic residues" evidence="1">
    <location>
        <begin position="1"/>
        <end position="13"/>
    </location>
</feature>
<feature type="region of interest" description="Disordered" evidence="1">
    <location>
        <begin position="90"/>
        <end position="124"/>
    </location>
</feature>
<organism evidence="2 3">
    <name type="scientific">Marilutibacter maris</name>
    <dbReference type="NCBI Taxonomy" id="1605891"/>
    <lineage>
        <taxon>Bacteria</taxon>
        <taxon>Pseudomonadati</taxon>
        <taxon>Pseudomonadota</taxon>
        <taxon>Gammaproteobacteria</taxon>
        <taxon>Lysobacterales</taxon>
        <taxon>Lysobacteraceae</taxon>
        <taxon>Marilutibacter</taxon>
    </lineage>
</organism>
<feature type="region of interest" description="Disordered" evidence="1">
    <location>
        <begin position="169"/>
        <end position="224"/>
    </location>
</feature>
<dbReference type="Proteomes" id="UP000320431">
    <property type="component" value="Unassembled WGS sequence"/>
</dbReference>
<dbReference type="RefSeq" id="WP_141480768.1">
    <property type="nucleotide sequence ID" value="NZ_VICD02000006.1"/>
</dbReference>
<sequence>MPGSERELPEETLARLQGEGALEPYSEPVDGFDDESDDAFDVEHDPDMDDFSDDTAPGFDRPKASGARELLDTLEDVELEGGGDVAALVADIGENDPVDEESDDEYDELGPDDPEASGVGNEPTIESLMELIERSTVVESEGAGGAEADGRRNVAADDLLEMYFQSGRNEHAEDRSASDVGSPEVATEDSSRISGVSRIDESSSLDGLQNPDAVMGGGPASRDAIRRNGQRRYVKLYNAAVGRGSPLRKLRKRGAACSVDGSGTLGIDVISMALTAGALGIPVPTSLLARLGPELTLQLSGTITTGDDHKIRSAIKIKVSGALNINIAEKAGASASVSAGISGALVGSYDNLEHFVAHYLRSISDVVTTFVLYKAGKFVKRMLRRLGGRGTRLKNDDPQYSAIRELERRRRTRVKAISVDARADVRALMGLFGAGAGISVTGKRFTRKINFDRGETASRGRKHERKTGFVIEGVTSVDAGPFSGTLSLSHIYNDANPDNDGTYITATISGSVEAVANLLRAPVDATADISVTAGGTLMDLLSGTVGATIEKMSLPVGSVGIGVNAGTQVTLVWYQSGTTTRRMLARDVSLPSFKLLYKRATVPVGLSAGVGGVPLYGGLTLGLGAGFGLTFAGHETIGHSSIAYVQTIYLGLQADDRGNHEGRARWLKWARKHRDDLEKMRQSRNVRRELHELATSLGRIGTFQDAYAGDDVDQWLGGVMALFDAEGARRRGSRWSRYASYGDFVSY</sequence>
<feature type="region of interest" description="Disordered" evidence="1">
    <location>
        <begin position="1"/>
        <end position="65"/>
    </location>
</feature>
<gene>
    <name evidence="2" type="ORF">FKV24_000425</name>
</gene>
<dbReference type="AlphaFoldDB" id="A0A508BCB7"/>
<proteinExistence type="predicted"/>
<feature type="compositionally biased region" description="Acidic residues" evidence="1">
    <location>
        <begin position="30"/>
        <end position="53"/>
    </location>
</feature>
<evidence type="ECO:0000256" key="1">
    <source>
        <dbReference type="SAM" id="MobiDB-lite"/>
    </source>
</evidence>
<protein>
    <submittedName>
        <fullName evidence="2">Uncharacterized protein</fullName>
    </submittedName>
</protein>
<reference evidence="2 3" key="1">
    <citation type="submission" date="2019-10" db="EMBL/GenBank/DDBJ databases">
        <title>Lysobacter alkalisoli sp. nov., isolated from saline-alkaline soil.</title>
        <authorList>
            <person name="Sun J.-Q."/>
        </authorList>
    </citation>
    <scope>NUCLEOTIDE SEQUENCE [LARGE SCALE GENOMIC DNA]</scope>
    <source>
        <strain evidence="2 3">KCTC 42381</strain>
    </source>
</reference>
<feature type="compositionally biased region" description="Acidic residues" evidence="1">
    <location>
        <begin position="93"/>
        <end position="115"/>
    </location>
</feature>
<comment type="caution">
    <text evidence="2">The sequence shown here is derived from an EMBL/GenBank/DDBJ whole genome shotgun (WGS) entry which is preliminary data.</text>
</comment>